<evidence type="ECO:0000256" key="2">
    <source>
        <dbReference type="ARBA" id="ARBA00022840"/>
    </source>
</evidence>
<dbReference type="OMA" id="KLWGKEF"/>
<reference evidence="6" key="2">
    <citation type="submission" date="2021-01" db="UniProtKB">
        <authorList>
            <consortium name="EnsemblMetazoa"/>
        </authorList>
    </citation>
    <scope>IDENTIFICATION</scope>
</reference>
<dbReference type="SUPFAM" id="SSF47986">
    <property type="entry name" value="DEATH domain"/>
    <property type="match status" value="1"/>
</dbReference>
<dbReference type="OrthoDB" id="120976at2759"/>
<feature type="domain" description="NACHT" evidence="5">
    <location>
        <begin position="227"/>
        <end position="315"/>
    </location>
</feature>
<organism evidence="6 7">
    <name type="scientific">Strongylocentrotus purpuratus</name>
    <name type="common">Purple sea urchin</name>
    <dbReference type="NCBI Taxonomy" id="7668"/>
    <lineage>
        <taxon>Eukaryota</taxon>
        <taxon>Metazoa</taxon>
        <taxon>Echinodermata</taxon>
        <taxon>Eleutherozoa</taxon>
        <taxon>Echinozoa</taxon>
        <taxon>Echinoidea</taxon>
        <taxon>Euechinoidea</taxon>
        <taxon>Echinacea</taxon>
        <taxon>Camarodonta</taxon>
        <taxon>Echinidea</taxon>
        <taxon>Strongylocentrotidae</taxon>
        <taxon>Strongylocentrotus</taxon>
    </lineage>
</organism>
<feature type="region of interest" description="Disordered" evidence="3">
    <location>
        <begin position="324"/>
        <end position="382"/>
    </location>
</feature>
<dbReference type="GeneID" id="100888322"/>
<dbReference type="InterPro" id="IPR011029">
    <property type="entry name" value="DEATH-like_dom_sf"/>
</dbReference>
<feature type="compositionally biased region" description="Acidic residues" evidence="3">
    <location>
        <begin position="929"/>
        <end position="989"/>
    </location>
</feature>
<feature type="compositionally biased region" description="Basic and acidic residues" evidence="3">
    <location>
        <begin position="324"/>
        <end position="349"/>
    </location>
</feature>
<evidence type="ECO:0000256" key="1">
    <source>
        <dbReference type="ARBA" id="ARBA00022741"/>
    </source>
</evidence>
<dbReference type="FunCoup" id="A0A7M7NDE4">
    <property type="interactions" value="100"/>
</dbReference>
<feature type="compositionally biased region" description="Acidic residues" evidence="3">
    <location>
        <begin position="999"/>
        <end position="1025"/>
    </location>
</feature>
<feature type="region of interest" description="Disordered" evidence="3">
    <location>
        <begin position="929"/>
        <end position="1045"/>
    </location>
</feature>
<dbReference type="SUPFAM" id="SSF52540">
    <property type="entry name" value="P-loop containing nucleoside triphosphate hydrolases"/>
    <property type="match status" value="1"/>
</dbReference>
<dbReference type="RefSeq" id="XP_030833887.1">
    <property type="nucleotide sequence ID" value="XM_030978027.1"/>
</dbReference>
<keyword evidence="7" id="KW-1185">Reference proteome</keyword>
<dbReference type="PROSITE" id="PS50837">
    <property type="entry name" value="NACHT"/>
    <property type="match status" value="1"/>
</dbReference>
<feature type="region of interest" description="Disordered" evidence="3">
    <location>
        <begin position="1106"/>
        <end position="1158"/>
    </location>
</feature>
<accession>A0A7M7NDE4</accession>
<dbReference type="Gene3D" id="3.40.50.300">
    <property type="entry name" value="P-loop containing nucleotide triphosphate hydrolases"/>
    <property type="match status" value="1"/>
</dbReference>
<dbReference type="InterPro" id="IPR007111">
    <property type="entry name" value="NACHT_NTPase"/>
</dbReference>
<feature type="compositionally biased region" description="Basic and acidic residues" evidence="3">
    <location>
        <begin position="1026"/>
        <end position="1045"/>
    </location>
</feature>
<dbReference type="GO" id="GO:0005524">
    <property type="term" value="F:ATP binding"/>
    <property type="evidence" value="ECO:0007669"/>
    <property type="project" value="UniProtKB-KW"/>
</dbReference>
<dbReference type="Gene3D" id="3.80.10.10">
    <property type="entry name" value="Ribonuclease Inhibitor"/>
    <property type="match status" value="1"/>
</dbReference>
<dbReference type="Gene3D" id="1.10.533.10">
    <property type="entry name" value="Death Domain, Fas"/>
    <property type="match status" value="2"/>
</dbReference>
<name>A0A7M7NDE4_STRPU</name>
<evidence type="ECO:0000313" key="6">
    <source>
        <dbReference type="EnsemblMetazoa" id="XP_030833887"/>
    </source>
</evidence>
<dbReference type="InParanoid" id="A0A7M7NDE4"/>
<keyword evidence="4" id="KW-0732">Signal</keyword>
<dbReference type="PANTHER" id="PTHR24407:SF14">
    <property type="entry name" value="SIR2-LIKE DOMAIN-CONTAINING PROTEIN"/>
    <property type="match status" value="1"/>
</dbReference>
<feature type="signal peptide" evidence="4">
    <location>
        <begin position="1"/>
        <end position="35"/>
    </location>
</feature>
<feature type="compositionally biased region" description="Polar residues" evidence="3">
    <location>
        <begin position="1118"/>
        <end position="1139"/>
    </location>
</feature>
<dbReference type="Proteomes" id="UP000007110">
    <property type="component" value="Unassembled WGS sequence"/>
</dbReference>
<proteinExistence type="predicted"/>
<evidence type="ECO:0000256" key="4">
    <source>
        <dbReference type="SAM" id="SignalP"/>
    </source>
</evidence>
<dbReference type="EnsemblMetazoa" id="XM_030978027">
    <property type="protein sequence ID" value="XP_030833887"/>
    <property type="gene ID" value="LOC100888322"/>
</dbReference>
<dbReference type="CDD" id="cd01670">
    <property type="entry name" value="Death"/>
    <property type="match status" value="1"/>
</dbReference>
<dbReference type="KEGG" id="spu:100888322"/>
<feature type="compositionally biased region" description="Low complexity" evidence="3">
    <location>
        <begin position="355"/>
        <end position="364"/>
    </location>
</feature>
<keyword evidence="2" id="KW-0067">ATP-binding</keyword>
<dbReference type="InterPro" id="IPR027417">
    <property type="entry name" value="P-loop_NTPase"/>
</dbReference>
<dbReference type="AlphaFoldDB" id="A0A7M7NDE4"/>
<sequence length="1250" mass="140422">MCLSSGLSFCQMRRTSCTMDGFCLLYLLMILLVRSGDVETNPGPDRIVSEREFFKLSKQIDPSYYKEVGINFDIPNAELGHIEKESHNTSDALMTVFTRWRDKQPPGTDIRALLAEGLKNSDLGSLSDELLAGSLVPNRTGAPVTRPGSQTQSLSPDLIKRCADDFKFKYRTAFCKIRDDPLDPDSIVPFTDMYTNLVLEEEYRKKRKRPLEYSDLFKLEVNGEFPKRIMVQGEAGAGKTTFCAKIAWDWINDSPAVPKFVWVLVVPFREAKQYTIGEIAKSYLSKDNPATACQITEYIRSNPTHVFIAFDGLDEFKGKVVQEGEAGSKSECHQPKSADQTKARSESKMNKNKQQKSMQPKSSSATLQPRVNSAEASGSSSERGDIALTDILHSDELATCPVLVTSRPWKVTEIRDNDSLRKLYTFIHVEGFSKENVEVYIHKYFPEDTVKADQLIQLTKDNVIISKNMAPFPIYIAMLCLMWKELGDEKQEKLKSLQTFSQIFDEMFEFLKVHYAQKNITDLDSPSFQAYRSRIEKLMEPVAQVAFTGLQENILSFKEGDFEQCSDSIETACRVGVLSQEKKLSSIYDKSNPYLQSTIFFPHKLFQEYMAGAHLASLYELDPNEFNRLIEQVVLPRKEEFRYLLYFTVSRDKTVAHHVMKCMLQGGIQNTVEMDFFVDISFESQDLDTAALLRGRISSLTIQPIMTAHTIAGCIFTGLGVHRDVIDLGVNGVFGPIISHDMGEIICSVPSIKDVTLLRAALHSDFYAVLAKEGNKSKVHTVGLHDVRCPTSASSHYLADALCSMPNLIDLKLWGKEFKEEFYSTLNAKASTLQVHTVRLVDVRCPTLASSHYLADALCSMPNLTHLTLRGTEFTKGFYSTLNAKSPTLQDSFPQISNGYFRFNRVPQADFDSFLQSLNDFRRWNYVSDEEDNFSDEEDGVSDEEDGVSDEEDGASDEEDGASDEEDGASDEEDGASDEEDGASDEEGGVSDQEGGVSDQEDGVSDEEENVSDEDDNTTDEEDNVSDEKRLGTGDINLVDRKQSSFEVKPLESEEIQKFLIFTLDQKPILNEFTLPYNDMETTRTTAEAQAAWVSTLSQNDLESDVHYPRRTLPPSDYPQQHVDNTSDTVCEGSSSQSKPCKRKAPSTQSRVPQDDLEIPEKRSKIDLVSDGILDKLSRHMPPGTYTTLCTQLGIEYNEARSILLGFNNNYQMATRDCLAQWKTRTGGNMAQLKAILVDAEVGDLVKYIE</sequence>
<evidence type="ECO:0000259" key="5">
    <source>
        <dbReference type="PROSITE" id="PS50837"/>
    </source>
</evidence>
<dbReference type="Pfam" id="PF05729">
    <property type="entry name" value="NACHT"/>
    <property type="match status" value="1"/>
</dbReference>
<feature type="chain" id="PRO_5029677320" description="NACHT domain-containing protein" evidence="4">
    <location>
        <begin position="36"/>
        <end position="1250"/>
    </location>
</feature>
<evidence type="ECO:0000256" key="3">
    <source>
        <dbReference type="SAM" id="MobiDB-lite"/>
    </source>
</evidence>
<keyword evidence="1" id="KW-0547">Nucleotide-binding</keyword>
<dbReference type="PANTHER" id="PTHR24407">
    <property type="entry name" value="PROTEIN KINASE DOMAIN-CONTAINING PROTEIN"/>
    <property type="match status" value="1"/>
</dbReference>
<dbReference type="SUPFAM" id="SSF52047">
    <property type="entry name" value="RNI-like"/>
    <property type="match status" value="1"/>
</dbReference>
<reference evidence="7" key="1">
    <citation type="submission" date="2015-02" db="EMBL/GenBank/DDBJ databases">
        <title>Genome sequencing for Strongylocentrotus purpuratus.</title>
        <authorList>
            <person name="Murali S."/>
            <person name="Liu Y."/>
            <person name="Vee V."/>
            <person name="English A."/>
            <person name="Wang M."/>
            <person name="Skinner E."/>
            <person name="Han Y."/>
            <person name="Muzny D.M."/>
            <person name="Worley K.C."/>
            <person name="Gibbs R.A."/>
        </authorList>
    </citation>
    <scope>NUCLEOTIDE SEQUENCE</scope>
</reference>
<protein>
    <recommendedName>
        <fullName evidence="5">NACHT domain-containing protein</fullName>
    </recommendedName>
</protein>
<evidence type="ECO:0000313" key="7">
    <source>
        <dbReference type="Proteomes" id="UP000007110"/>
    </source>
</evidence>
<dbReference type="InterPro" id="IPR032675">
    <property type="entry name" value="LRR_dom_sf"/>
</dbReference>